<dbReference type="SUPFAM" id="SSF81301">
    <property type="entry name" value="Nucleotidyltransferase"/>
    <property type="match status" value="1"/>
</dbReference>
<name>A0A523XW13_UNCT6</name>
<evidence type="ECO:0000259" key="1">
    <source>
        <dbReference type="Pfam" id="PF01909"/>
    </source>
</evidence>
<dbReference type="Pfam" id="PF01909">
    <property type="entry name" value="NTP_transf_2"/>
    <property type="match status" value="1"/>
</dbReference>
<dbReference type="Proteomes" id="UP000315534">
    <property type="component" value="Unassembled WGS sequence"/>
</dbReference>
<feature type="domain" description="Polymerase nucleotidyl transferase" evidence="1">
    <location>
        <begin position="91"/>
        <end position="163"/>
    </location>
</feature>
<protein>
    <recommendedName>
        <fullName evidence="1">Polymerase nucleotidyl transferase domain-containing protein</fullName>
    </recommendedName>
</protein>
<dbReference type="InterPro" id="IPR043519">
    <property type="entry name" value="NT_sf"/>
</dbReference>
<evidence type="ECO:0000313" key="3">
    <source>
        <dbReference type="Proteomes" id="UP000315534"/>
    </source>
</evidence>
<dbReference type="GO" id="GO:0016779">
    <property type="term" value="F:nucleotidyltransferase activity"/>
    <property type="evidence" value="ECO:0007669"/>
    <property type="project" value="InterPro"/>
</dbReference>
<organism evidence="2 3">
    <name type="scientific">candidate division TA06 bacterium</name>
    <dbReference type="NCBI Taxonomy" id="2250710"/>
    <lineage>
        <taxon>Bacteria</taxon>
        <taxon>Bacteria division TA06</taxon>
    </lineage>
</organism>
<dbReference type="InterPro" id="IPR036388">
    <property type="entry name" value="WH-like_DNA-bd_sf"/>
</dbReference>
<dbReference type="InterPro" id="IPR002934">
    <property type="entry name" value="Polymerase_NTP_transf_dom"/>
</dbReference>
<dbReference type="AlphaFoldDB" id="A0A523XW13"/>
<sequence>MNIANIFGSKTRKELFRLYFTNPESEHYLREQERLLDIPVSMIRKELLRLEEAGIFQSKKRGNLTYFSLNRSYPLYDELKSIVFKTIGVRGLLTRLLEKVRGLDVAFIYGSFAKNEENAASDIDVFLVGEIDEDRLARRFGKLEKILKREINYCLYARGDFEKKKREGDSFVADLLKNPKIFLMGNGNDL</sequence>
<dbReference type="EMBL" id="SOIP01000022">
    <property type="protein sequence ID" value="TET83457.1"/>
    <property type="molecule type" value="Genomic_DNA"/>
</dbReference>
<evidence type="ECO:0000313" key="2">
    <source>
        <dbReference type="EMBL" id="TET83457.1"/>
    </source>
</evidence>
<comment type="caution">
    <text evidence="2">The sequence shown here is derived from an EMBL/GenBank/DDBJ whole genome shotgun (WGS) entry which is preliminary data.</text>
</comment>
<proteinExistence type="predicted"/>
<gene>
    <name evidence="2" type="ORF">E3J38_00425</name>
</gene>
<dbReference type="Gene3D" id="3.30.460.10">
    <property type="entry name" value="Beta Polymerase, domain 2"/>
    <property type="match status" value="1"/>
</dbReference>
<accession>A0A523XW13</accession>
<reference evidence="2 3" key="1">
    <citation type="submission" date="2019-03" db="EMBL/GenBank/DDBJ databases">
        <title>Metabolic potential of uncultured bacteria and archaea associated with petroleum seepage in deep-sea sediments.</title>
        <authorList>
            <person name="Dong X."/>
            <person name="Hubert C."/>
        </authorList>
    </citation>
    <scope>NUCLEOTIDE SEQUENCE [LARGE SCALE GENOMIC DNA]</scope>
    <source>
        <strain evidence="2">E29_bin36</strain>
    </source>
</reference>
<dbReference type="CDD" id="cd05403">
    <property type="entry name" value="NT_KNTase_like"/>
    <property type="match status" value="1"/>
</dbReference>
<dbReference type="Gene3D" id="1.10.10.10">
    <property type="entry name" value="Winged helix-like DNA-binding domain superfamily/Winged helix DNA-binding domain"/>
    <property type="match status" value="1"/>
</dbReference>